<dbReference type="Proteomes" id="UP001596443">
    <property type="component" value="Unassembled WGS sequence"/>
</dbReference>
<evidence type="ECO:0000256" key="1">
    <source>
        <dbReference type="SAM" id="MobiDB-lite"/>
    </source>
</evidence>
<feature type="transmembrane region" description="Helical" evidence="2">
    <location>
        <begin position="373"/>
        <end position="393"/>
    </location>
</feature>
<keyword evidence="4" id="KW-1185">Reference proteome</keyword>
<feature type="transmembrane region" description="Helical" evidence="2">
    <location>
        <begin position="18"/>
        <end position="36"/>
    </location>
</feature>
<dbReference type="AlphaFoldDB" id="A0ABD5T5U0"/>
<feature type="transmembrane region" description="Helical" evidence="2">
    <location>
        <begin position="82"/>
        <end position="105"/>
    </location>
</feature>
<dbReference type="GeneID" id="81211310"/>
<feature type="transmembrane region" description="Helical" evidence="2">
    <location>
        <begin position="467"/>
        <end position="491"/>
    </location>
</feature>
<evidence type="ECO:0000313" key="3">
    <source>
        <dbReference type="EMBL" id="MFC6784594.1"/>
    </source>
</evidence>
<organism evidence="3 4">
    <name type="scientific">Halobaculum halobium</name>
    <dbReference type="NCBI Taxonomy" id="3032281"/>
    <lineage>
        <taxon>Archaea</taxon>
        <taxon>Methanobacteriati</taxon>
        <taxon>Methanobacteriota</taxon>
        <taxon>Stenosarchaea group</taxon>
        <taxon>Halobacteria</taxon>
        <taxon>Halobacteriales</taxon>
        <taxon>Haloferacaceae</taxon>
        <taxon>Halobaculum</taxon>
    </lineage>
</organism>
<comment type="caution">
    <text evidence="3">The sequence shown here is derived from an EMBL/GenBank/DDBJ whole genome shotgun (WGS) entry which is preliminary data.</text>
</comment>
<feature type="transmembrane region" description="Helical" evidence="2">
    <location>
        <begin position="56"/>
        <end position="75"/>
    </location>
</feature>
<evidence type="ECO:0000313" key="4">
    <source>
        <dbReference type="Proteomes" id="UP001596443"/>
    </source>
</evidence>
<feature type="transmembrane region" description="Helical" evidence="2">
    <location>
        <begin position="235"/>
        <end position="254"/>
    </location>
</feature>
<sequence>MSLDYAFPERDAGPPPKAFLALAGGYLALAIGVLAARGHPPDGYEPSIYAGTPTVYWVAVATAVFVGLLASLWWGRFGRYAGIGLAGLSVLTFVGLPIVRGYYFYGGGDALTHLGYAKDMAGSSAEFFEHIYPGGHSFGVFLARAMDVPVRYGLMYETLAVSAVTLLFVPLCVWVVLRDERAVVAGAFSAMLLMPINNISTTISFHTYSVATLFFPFALYLAFKHITRGAEDEALPTWLSAASIVSPLPLVGVVMFHPQVALDVLILFATFVFVGVVARQLRTRGRTGQGAGVVADGGRGSPRLLIGQTLVLALVFLLWVSQFNKTYIFAENLVNSLETFTATGEGAGAVAQDRSESAERAGVSLVELFVKLFAVNLLYILGAAGLIAARVWRGFGADRSDADRAVAYIALSAFTLGPFFLAQFFGDVSGYFFRHFGFAMVLVGIIGAIAIASIADRLAPVGDAAQTAVAVVGMLVLCLSLAAFFPSPYIYLPSDQTPQTEFSGYDSGFEYLPAEQSIVKPRPGPFRMMDATGYELDGVRRWEISGEQMSSLDRVLRATPDEDPPEDGYYLVVSERDRGREVVGWHGIRFQDDEFDRIQNATDPRITLVLSNGEFQLYYVDQSGVEVPEEETAQSVTGPSEPLPGFSDTTEARSGERRANGRPASIAGPV</sequence>
<feature type="transmembrane region" description="Helical" evidence="2">
    <location>
        <begin position="154"/>
        <end position="177"/>
    </location>
</feature>
<accession>A0ABD5T5U0</accession>
<protein>
    <submittedName>
        <fullName evidence="3">Uncharacterized protein</fullName>
    </submittedName>
</protein>
<evidence type="ECO:0000256" key="2">
    <source>
        <dbReference type="SAM" id="Phobius"/>
    </source>
</evidence>
<feature type="transmembrane region" description="Helical" evidence="2">
    <location>
        <begin position="405"/>
        <end position="426"/>
    </location>
</feature>
<keyword evidence="2" id="KW-0472">Membrane</keyword>
<name>A0ABD5T5U0_9EURY</name>
<feature type="transmembrane region" description="Helical" evidence="2">
    <location>
        <begin position="182"/>
        <end position="199"/>
    </location>
</feature>
<feature type="compositionally biased region" description="Basic and acidic residues" evidence="1">
    <location>
        <begin position="650"/>
        <end position="659"/>
    </location>
</feature>
<gene>
    <name evidence="3" type="ORF">ACFQFD_00915</name>
</gene>
<feature type="transmembrane region" description="Helical" evidence="2">
    <location>
        <begin position="432"/>
        <end position="455"/>
    </location>
</feature>
<reference evidence="3 4" key="1">
    <citation type="journal article" date="2019" name="Int. J. Syst. Evol. Microbiol.">
        <title>The Global Catalogue of Microorganisms (GCM) 10K type strain sequencing project: providing services to taxonomists for standard genome sequencing and annotation.</title>
        <authorList>
            <consortium name="The Broad Institute Genomics Platform"/>
            <consortium name="The Broad Institute Genome Sequencing Center for Infectious Disease"/>
            <person name="Wu L."/>
            <person name="Ma J."/>
        </authorList>
    </citation>
    <scope>NUCLEOTIDE SEQUENCE [LARGE SCALE GENOMIC DNA]</scope>
    <source>
        <strain evidence="3 4">SYNS20</strain>
    </source>
</reference>
<keyword evidence="2" id="KW-0812">Transmembrane</keyword>
<keyword evidence="2" id="KW-1133">Transmembrane helix</keyword>
<feature type="transmembrane region" description="Helical" evidence="2">
    <location>
        <begin position="304"/>
        <end position="323"/>
    </location>
</feature>
<feature type="transmembrane region" description="Helical" evidence="2">
    <location>
        <begin position="260"/>
        <end position="278"/>
    </location>
</feature>
<feature type="region of interest" description="Disordered" evidence="1">
    <location>
        <begin position="626"/>
        <end position="670"/>
    </location>
</feature>
<proteinExistence type="predicted"/>
<dbReference type="RefSeq" id="WP_284063773.1">
    <property type="nucleotide sequence ID" value="NZ_CP126159.1"/>
</dbReference>
<dbReference type="EMBL" id="JBHSWX010000001">
    <property type="protein sequence ID" value="MFC6784594.1"/>
    <property type="molecule type" value="Genomic_DNA"/>
</dbReference>
<feature type="transmembrane region" description="Helical" evidence="2">
    <location>
        <begin position="205"/>
        <end position="223"/>
    </location>
</feature>